<dbReference type="Pfam" id="PF00561">
    <property type="entry name" value="Abhydrolase_1"/>
    <property type="match status" value="1"/>
</dbReference>
<dbReference type="InterPro" id="IPR000073">
    <property type="entry name" value="AB_hydrolase_1"/>
</dbReference>
<proteinExistence type="predicted"/>
<evidence type="ECO:0000313" key="3">
    <source>
        <dbReference type="Proteomes" id="UP001219525"/>
    </source>
</evidence>
<dbReference type="SUPFAM" id="SSF53474">
    <property type="entry name" value="alpha/beta-Hydrolases"/>
    <property type="match status" value="1"/>
</dbReference>
<evidence type="ECO:0000313" key="2">
    <source>
        <dbReference type="EMBL" id="KAJ7197219.1"/>
    </source>
</evidence>
<organism evidence="2 3">
    <name type="scientific">Mycena pura</name>
    <dbReference type="NCBI Taxonomy" id="153505"/>
    <lineage>
        <taxon>Eukaryota</taxon>
        <taxon>Fungi</taxon>
        <taxon>Dikarya</taxon>
        <taxon>Basidiomycota</taxon>
        <taxon>Agaricomycotina</taxon>
        <taxon>Agaricomycetes</taxon>
        <taxon>Agaricomycetidae</taxon>
        <taxon>Agaricales</taxon>
        <taxon>Marasmiineae</taxon>
        <taxon>Mycenaceae</taxon>
        <taxon>Mycena</taxon>
    </lineage>
</organism>
<keyword evidence="3" id="KW-1185">Reference proteome</keyword>
<dbReference type="Gene3D" id="3.40.50.1820">
    <property type="entry name" value="alpha/beta hydrolase"/>
    <property type="match status" value="1"/>
</dbReference>
<dbReference type="PRINTS" id="PR00111">
    <property type="entry name" value="ABHYDROLASE"/>
</dbReference>
<reference evidence="2" key="1">
    <citation type="submission" date="2023-03" db="EMBL/GenBank/DDBJ databases">
        <title>Massive genome expansion in bonnet fungi (Mycena s.s.) driven by repeated elements and novel gene families across ecological guilds.</title>
        <authorList>
            <consortium name="Lawrence Berkeley National Laboratory"/>
            <person name="Harder C.B."/>
            <person name="Miyauchi S."/>
            <person name="Viragh M."/>
            <person name="Kuo A."/>
            <person name="Thoen E."/>
            <person name="Andreopoulos B."/>
            <person name="Lu D."/>
            <person name="Skrede I."/>
            <person name="Drula E."/>
            <person name="Henrissat B."/>
            <person name="Morin E."/>
            <person name="Kohler A."/>
            <person name="Barry K."/>
            <person name="LaButti K."/>
            <person name="Morin E."/>
            <person name="Salamov A."/>
            <person name="Lipzen A."/>
            <person name="Mereny Z."/>
            <person name="Hegedus B."/>
            <person name="Baldrian P."/>
            <person name="Stursova M."/>
            <person name="Weitz H."/>
            <person name="Taylor A."/>
            <person name="Grigoriev I.V."/>
            <person name="Nagy L.G."/>
            <person name="Martin F."/>
            <person name="Kauserud H."/>
        </authorList>
    </citation>
    <scope>NUCLEOTIDE SEQUENCE</scope>
    <source>
        <strain evidence="2">9144</strain>
    </source>
</reference>
<gene>
    <name evidence="2" type="ORF">GGX14DRAFT_668632</name>
</gene>
<evidence type="ECO:0000259" key="1">
    <source>
        <dbReference type="Pfam" id="PF00561"/>
    </source>
</evidence>
<protein>
    <submittedName>
        <fullName evidence="2">Alpha/beta-hydrolase</fullName>
    </submittedName>
</protein>
<name>A0AAD6V1I9_9AGAR</name>
<dbReference type="InterPro" id="IPR029058">
    <property type="entry name" value="AB_hydrolase_fold"/>
</dbReference>
<dbReference type="PANTHER" id="PTHR43433">
    <property type="entry name" value="HYDROLASE, ALPHA/BETA FOLD FAMILY PROTEIN"/>
    <property type="match status" value="1"/>
</dbReference>
<feature type="domain" description="AB hydrolase-1" evidence="1">
    <location>
        <begin position="49"/>
        <end position="302"/>
    </location>
</feature>
<accession>A0AAD6V1I9</accession>
<dbReference type="EMBL" id="JARJCW010000079">
    <property type="protein sequence ID" value="KAJ7197219.1"/>
    <property type="molecule type" value="Genomic_DNA"/>
</dbReference>
<dbReference type="InterPro" id="IPR050471">
    <property type="entry name" value="AB_hydrolase"/>
</dbReference>
<comment type="caution">
    <text evidence="2">The sequence shown here is derived from an EMBL/GenBank/DDBJ whole genome shotgun (WGS) entry which is preliminary data.</text>
</comment>
<dbReference type="Proteomes" id="UP001219525">
    <property type="component" value="Unassembled WGS sequence"/>
</dbReference>
<dbReference type="AlphaFoldDB" id="A0AAD6V1I9"/>
<dbReference type="PANTHER" id="PTHR43433:SF5">
    <property type="entry name" value="AB HYDROLASE-1 DOMAIN-CONTAINING PROTEIN"/>
    <property type="match status" value="1"/>
</dbReference>
<sequence length="323" mass="36013">MTLGLSTLFDTTTCSRKGLCPVTQIRKQVETFESHSLYYEVHGTGKTKVVFIMGLNSSCFAWLAQVQHFGRLSDYSALVFDNRGVGHSSTPRGPYTTSGMAEDVIVLLDYLSWSGERDLHVVGISLGGMIAQELATRIPDRIASLTLAVTTAGGMPWSNFPPWQGIISLAKLTFTSSLEQEKIPLILNMVYPRKWLDEPAEHDEMGRTNREIQTEIYRKRLETTAVQRLIGGISQMSAGLTHHVNEQRLRSIGQAIPKVHIVTGDQDNLVAPKNSRYIKSCMPDAELEEWEGTGHGLHLQRPGKFNQMLERVFKEGKRKAGGE</sequence>